<dbReference type="GO" id="GO:0016706">
    <property type="term" value="F:2-oxoglutarate-dependent dioxygenase activity"/>
    <property type="evidence" value="ECO:0007669"/>
    <property type="project" value="UniProtKB-ARBA"/>
</dbReference>
<evidence type="ECO:0000256" key="5">
    <source>
        <dbReference type="PIRSR" id="PIRSR019543-2"/>
    </source>
</evidence>
<dbReference type="InterPro" id="IPR042098">
    <property type="entry name" value="TauD-like_sf"/>
</dbReference>
<evidence type="ECO:0000313" key="7">
    <source>
        <dbReference type="EMBL" id="PWQ99244.1"/>
    </source>
</evidence>
<proteinExistence type="inferred from homology"/>
<dbReference type="Proteomes" id="UP000245506">
    <property type="component" value="Unassembled WGS sequence"/>
</dbReference>
<keyword evidence="4 5" id="KW-0408">Iron</keyword>
<evidence type="ECO:0000259" key="6">
    <source>
        <dbReference type="Pfam" id="PF02668"/>
    </source>
</evidence>
<name>A0A317CKY5_9GAMM</name>
<organism evidence="7 8">
    <name type="scientific">Leucothrix arctica</name>
    <dbReference type="NCBI Taxonomy" id="1481894"/>
    <lineage>
        <taxon>Bacteria</taxon>
        <taxon>Pseudomonadati</taxon>
        <taxon>Pseudomonadota</taxon>
        <taxon>Gammaproteobacteria</taxon>
        <taxon>Thiotrichales</taxon>
        <taxon>Thiotrichaceae</taxon>
        <taxon>Leucothrix</taxon>
    </lineage>
</organism>
<dbReference type="RefSeq" id="WP_109821669.1">
    <property type="nucleotide sequence ID" value="NZ_QGKL01000007.1"/>
</dbReference>
<evidence type="ECO:0000256" key="2">
    <source>
        <dbReference type="ARBA" id="ARBA00022723"/>
    </source>
</evidence>
<gene>
    <name evidence="7" type="ORF">DKT75_01475</name>
</gene>
<evidence type="ECO:0000256" key="1">
    <source>
        <dbReference type="ARBA" id="ARBA00008425"/>
    </source>
</evidence>
<dbReference type="PIRSF" id="PIRSF019543">
    <property type="entry name" value="Clavaminate_syn"/>
    <property type="match status" value="1"/>
</dbReference>
<evidence type="ECO:0000256" key="4">
    <source>
        <dbReference type="ARBA" id="ARBA00023004"/>
    </source>
</evidence>
<protein>
    <recommendedName>
        <fullName evidence="6">TauD/TfdA-like domain-containing protein</fullName>
    </recommendedName>
</protein>
<dbReference type="InterPro" id="IPR003819">
    <property type="entry name" value="TauD/TfdA-like"/>
</dbReference>
<dbReference type="InterPro" id="IPR053447">
    <property type="entry name" value="Alpha-KG_dependent_hydroxylase"/>
</dbReference>
<accession>A0A317CKY5</accession>
<dbReference type="AlphaFoldDB" id="A0A317CKY5"/>
<dbReference type="OrthoDB" id="480112at2"/>
<dbReference type="SUPFAM" id="SSF51197">
    <property type="entry name" value="Clavaminate synthase-like"/>
    <property type="match status" value="1"/>
</dbReference>
<comment type="similarity">
    <text evidence="1">Belongs to the clavaminate synthase family.</text>
</comment>
<feature type="domain" description="TauD/TfdA-like" evidence="6">
    <location>
        <begin position="117"/>
        <end position="326"/>
    </location>
</feature>
<comment type="caution">
    <text evidence="7">The sequence shown here is derived from an EMBL/GenBank/DDBJ whole genome shotgun (WGS) entry which is preliminary data.</text>
</comment>
<evidence type="ECO:0000313" key="8">
    <source>
        <dbReference type="Proteomes" id="UP000245506"/>
    </source>
</evidence>
<dbReference type="Pfam" id="PF02668">
    <property type="entry name" value="TauD"/>
    <property type="match status" value="1"/>
</dbReference>
<evidence type="ECO:0000256" key="3">
    <source>
        <dbReference type="ARBA" id="ARBA00023002"/>
    </source>
</evidence>
<dbReference type="EMBL" id="QGKL01000007">
    <property type="protein sequence ID" value="PWQ99244.1"/>
    <property type="molecule type" value="Genomic_DNA"/>
</dbReference>
<dbReference type="InterPro" id="IPR014503">
    <property type="entry name" value="Clavaminate_syn-like"/>
</dbReference>
<keyword evidence="3" id="KW-0560">Oxidoreductase</keyword>
<reference evidence="7 8" key="1">
    <citation type="submission" date="2018-05" db="EMBL/GenBank/DDBJ databases">
        <title>Leucothrix arctica sp. nov., isolated from Arctic seawater.</title>
        <authorList>
            <person name="Choi A."/>
            <person name="Baek K."/>
        </authorList>
    </citation>
    <scope>NUCLEOTIDE SEQUENCE [LARGE SCALE GENOMIC DNA]</scope>
    <source>
        <strain evidence="7 8">IMCC9719</strain>
    </source>
</reference>
<feature type="binding site" evidence="5">
    <location>
        <position position="151"/>
    </location>
    <ligand>
        <name>Fe cation</name>
        <dbReference type="ChEBI" id="CHEBI:24875"/>
    </ligand>
</feature>
<dbReference type="Gene3D" id="3.60.130.10">
    <property type="entry name" value="Clavaminate synthase-like"/>
    <property type="match status" value="1"/>
</dbReference>
<sequence length="348" mass="39551">MISRLQLTTTEIQLIEQLLANVSRQFTSPEDPAFLHDAVVISHELPIRTRQFLNTFRLSEPSDAVVCVISGYPINHTKIGPTPLGRGEKSDTDRTLQEQMLLVLFASLLGDPVAWSTQQAGHIIHDISPVKGQENDQTGSSSETELLFHTEDAFHPYRGDYLGMMCLRNYNQASTSIASNRALSMLTKEQVKKLVQPCVFIKPDASQFEKHDFPDMAGLSTEVISEFIRYSDEKIKKMDDFPEAVPVLFGDPRSPYIRVDCPIYMDTLDDETEDAIKALSDAFKQDQEDLTMSAGEICFIDNLRSVHGRNPFTPRYDGNDRWLKRVNITRDIRKSRDMRITDTSRIIF</sequence>
<keyword evidence="8" id="KW-1185">Reference proteome</keyword>
<keyword evidence="2 5" id="KW-0479">Metal-binding</keyword>
<feature type="binding site" evidence="5">
    <location>
        <position position="149"/>
    </location>
    <ligand>
        <name>Fe cation</name>
        <dbReference type="ChEBI" id="CHEBI:24875"/>
    </ligand>
</feature>
<dbReference type="NCBIfam" id="NF041363">
    <property type="entry name" value="GntD_guanitoxin"/>
    <property type="match status" value="1"/>
</dbReference>
<dbReference type="GO" id="GO:0005506">
    <property type="term" value="F:iron ion binding"/>
    <property type="evidence" value="ECO:0007669"/>
    <property type="project" value="InterPro"/>
</dbReference>